<evidence type="ECO:0000313" key="6">
    <source>
        <dbReference type="Proteomes" id="UP001236500"/>
    </source>
</evidence>
<reference evidence="5 6" key="1">
    <citation type="submission" date="2023-02" db="EMBL/GenBank/DDBJ databases">
        <title>Description and genomic characterization of Microbulbifer bruguierae sp. nov., isolated from the sediment of mangrove plant Bruguiera sexangula.</title>
        <authorList>
            <person name="Long M."/>
        </authorList>
    </citation>
    <scope>NUCLEOTIDE SEQUENCE [LARGE SCALE GENOMIC DNA]</scope>
    <source>
        <strain evidence="5 6">H12</strain>
    </source>
</reference>
<dbReference type="InterPro" id="IPR036388">
    <property type="entry name" value="WH-like_DNA-bd_sf"/>
</dbReference>
<dbReference type="InterPro" id="IPR055166">
    <property type="entry name" value="Transc_reg_Sar_Rot_HTH"/>
</dbReference>
<dbReference type="PANTHER" id="PTHR33164:SF43">
    <property type="entry name" value="HTH-TYPE TRANSCRIPTIONAL REPRESSOR YETL"/>
    <property type="match status" value="1"/>
</dbReference>
<dbReference type="SMART" id="SM00347">
    <property type="entry name" value="HTH_MARR"/>
    <property type="match status" value="1"/>
</dbReference>
<feature type="domain" description="HTH marR-type" evidence="4">
    <location>
        <begin position="8"/>
        <end position="140"/>
    </location>
</feature>
<organism evidence="5 6">
    <name type="scientific">Microbulbifer bruguierae</name>
    <dbReference type="NCBI Taxonomy" id="3029061"/>
    <lineage>
        <taxon>Bacteria</taxon>
        <taxon>Pseudomonadati</taxon>
        <taxon>Pseudomonadota</taxon>
        <taxon>Gammaproteobacteria</taxon>
        <taxon>Cellvibrionales</taxon>
        <taxon>Microbulbiferaceae</taxon>
        <taxon>Microbulbifer</taxon>
    </lineage>
</organism>
<evidence type="ECO:0000256" key="3">
    <source>
        <dbReference type="ARBA" id="ARBA00023163"/>
    </source>
</evidence>
<dbReference type="EMBL" id="CP118605">
    <property type="protein sequence ID" value="WGL17894.1"/>
    <property type="molecule type" value="Genomic_DNA"/>
</dbReference>
<keyword evidence="2" id="KW-0238">DNA-binding</keyword>
<evidence type="ECO:0000259" key="4">
    <source>
        <dbReference type="PROSITE" id="PS50995"/>
    </source>
</evidence>
<proteinExistence type="predicted"/>
<dbReference type="InterPro" id="IPR036390">
    <property type="entry name" value="WH_DNA-bd_sf"/>
</dbReference>
<protein>
    <submittedName>
        <fullName evidence="5">MarR family transcriptional regulator</fullName>
    </submittedName>
</protein>
<evidence type="ECO:0000256" key="1">
    <source>
        <dbReference type="ARBA" id="ARBA00023015"/>
    </source>
</evidence>
<name>A0ABY8NG36_9GAMM</name>
<sequence>MPQETISATLLLQNALQASRISKKMESRLSVHGISMTEYLVMQSLSQDAFSEVSRITLADHLGMSASGVTRLLLPMEKNKIIEKVKNPRDARQSRVRLSATGKRVFEEARVTFEQISSDLACNLTQTQQERLVELLEKIQ</sequence>
<evidence type="ECO:0000313" key="5">
    <source>
        <dbReference type="EMBL" id="WGL17894.1"/>
    </source>
</evidence>
<dbReference type="Proteomes" id="UP001236500">
    <property type="component" value="Chromosome"/>
</dbReference>
<evidence type="ECO:0000256" key="2">
    <source>
        <dbReference type="ARBA" id="ARBA00023125"/>
    </source>
</evidence>
<keyword evidence="6" id="KW-1185">Reference proteome</keyword>
<dbReference type="PRINTS" id="PR00598">
    <property type="entry name" value="HTHMARR"/>
</dbReference>
<dbReference type="RefSeq" id="WP_280321820.1">
    <property type="nucleotide sequence ID" value="NZ_CP118605.1"/>
</dbReference>
<dbReference type="Pfam" id="PF22381">
    <property type="entry name" value="Staph_reg_Sar_Rot"/>
    <property type="match status" value="1"/>
</dbReference>
<dbReference type="PROSITE" id="PS50995">
    <property type="entry name" value="HTH_MARR_2"/>
    <property type="match status" value="1"/>
</dbReference>
<dbReference type="InterPro" id="IPR039422">
    <property type="entry name" value="MarR/SlyA-like"/>
</dbReference>
<dbReference type="Gene3D" id="1.10.10.10">
    <property type="entry name" value="Winged helix-like DNA-binding domain superfamily/Winged helix DNA-binding domain"/>
    <property type="match status" value="1"/>
</dbReference>
<dbReference type="PANTHER" id="PTHR33164">
    <property type="entry name" value="TRANSCRIPTIONAL REGULATOR, MARR FAMILY"/>
    <property type="match status" value="1"/>
</dbReference>
<dbReference type="SUPFAM" id="SSF46785">
    <property type="entry name" value="Winged helix' DNA-binding domain"/>
    <property type="match status" value="1"/>
</dbReference>
<accession>A0ABY8NG36</accession>
<keyword evidence="3" id="KW-0804">Transcription</keyword>
<dbReference type="InterPro" id="IPR000835">
    <property type="entry name" value="HTH_MarR-typ"/>
</dbReference>
<keyword evidence="1" id="KW-0805">Transcription regulation</keyword>
<gene>
    <name evidence="5" type="ORF">PVT68_06245</name>
</gene>